<accession>A0A7J6PI38</accession>
<evidence type="ECO:0000313" key="3">
    <source>
        <dbReference type="Proteomes" id="UP000541610"/>
    </source>
</evidence>
<dbReference type="EMBL" id="JABANP010000021">
    <property type="protein sequence ID" value="KAF4695406.1"/>
    <property type="molecule type" value="Genomic_DNA"/>
</dbReference>
<gene>
    <name evidence="2" type="ORF">FOZ60_004897</name>
</gene>
<proteinExistence type="predicted"/>
<keyword evidence="1" id="KW-0732">Signal</keyword>
<feature type="signal peptide" evidence="1">
    <location>
        <begin position="1"/>
        <end position="34"/>
    </location>
</feature>
<evidence type="ECO:0000313" key="2">
    <source>
        <dbReference type="EMBL" id="KAF4695406.1"/>
    </source>
</evidence>
<protein>
    <submittedName>
        <fullName evidence="2">Uncharacterized protein</fullName>
    </submittedName>
</protein>
<comment type="caution">
    <text evidence="2">The sequence shown here is derived from an EMBL/GenBank/DDBJ whole genome shotgun (WGS) entry which is preliminary data.</text>
</comment>
<reference evidence="2 3" key="1">
    <citation type="submission" date="2020-04" db="EMBL/GenBank/DDBJ databases">
        <title>Perkinsus olseni comparative genomics.</title>
        <authorList>
            <person name="Bogema D.R."/>
        </authorList>
    </citation>
    <scope>NUCLEOTIDE SEQUENCE [LARGE SCALE GENOMIC DNA]</scope>
    <source>
        <strain evidence="2">00978-12</strain>
    </source>
</reference>
<dbReference type="AlphaFoldDB" id="A0A7J6PI38"/>
<evidence type="ECO:0000256" key="1">
    <source>
        <dbReference type="SAM" id="SignalP"/>
    </source>
</evidence>
<organism evidence="2 3">
    <name type="scientific">Perkinsus olseni</name>
    <name type="common">Perkinsus atlanticus</name>
    <dbReference type="NCBI Taxonomy" id="32597"/>
    <lineage>
        <taxon>Eukaryota</taxon>
        <taxon>Sar</taxon>
        <taxon>Alveolata</taxon>
        <taxon>Perkinsozoa</taxon>
        <taxon>Perkinsea</taxon>
        <taxon>Perkinsida</taxon>
        <taxon>Perkinsidae</taxon>
        <taxon>Perkinsus</taxon>
    </lineage>
</organism>
<dbReference type="Proteomes" id="UP000541610">
    <property type="component" value="Unassembled WGS sequence"/>
</dbReference>
<feature type="chain" id="PRO_5029782200" evidence="1">
    <location>
        <begin position="35"/>
        <end position="253"/>
    </location>
</feature>
<name>A0A7J6PI38_PEROL</name>
<dbReference type="OrthoDB" id="10343465at2759"/>
<sequence length="253" mass="28140">MTTPTTKLYSSTSRVTRVRCSVFLLVCIAHMTTASSDQPFRTVADYPKGCYQGPGSAEGDKIELLAPSCIFSQKGQKSDGSYQRTGGIVIRTNMAGQWGEVRIQVNLVKNRTSGETEVNVETSGWAHLWFEYAGIGFHYNPAPGKQHFSGTPVVPMSLASVVHVVYPDGEKAWSPWYGIDGFASSKQMELLAIPELHEDSDVPLKVWNVFRIEKVKGGWQFHITFTAAGEEPFTRKIFFFTQNIVDGVLHDRL</sequence>